<evidence type="ECO:0000256" key="1">
    <source>
        <dbReference type="SAM" id="SignalP"/>
    </source>
</evidence>
<name>A0ABY6BPW3_9GAMM</name>
<evidence type="ECO:0000313" key="3">
    <source>
        <dbReference type="Proteomes" id="UP001064632"/>
    </source>
</evidence>
<keyword evidence="3" id="KW-1185">Reference proteome</keyword>
<feature type="signal peptide" evidence="1">
    <location>
        <begin position="1"/>
        <end position="23"/>
    </location>
</feature>
<feature type="chain" id="PRO_5045307188" description="Ig-like domain-containing protein" evidence="1">
    <location>
        <begin position="24"/>
        <end position="371"/>
    </location>
</feature>
<sequence>MNPLAVVSWLAPGLAAFLPAALAADTARLPDPAPIVRSPEVWVRFNPSTILAGEATTVTWQGRGAEYCRFWGVPGLGQEAPGGSRVLRPTASLTAEMECAIDMPDAGNSATATLTVIPASTPPQVSARFSPASIPKGQSTTLTWSTQYATQCTSTGLASISGPSGNVTLAPTASGSVTITCTRAGAPSTTVTANVTVTPPLPPQPMVHASANPTYMTAPGTSWIHWWSTNATSCSLGPTSGTYSRYFAISASERITCFGPGGTGFAVVFVTVDLRGKMAPVSSRTAKDAARLGLDLAATGMEVAELDINGDSQPDLLAVDTVRRQAYVSLRDGGRLSSINRTIDDVASLSQFRSVSSASDDSRSLEIDIAR</sequence>
<gene>
    <name evidence="2" type="ORF">N4264_13445</name>
</gene>
<protein>
    <recommendedName>
        <fullName evidence="4">Ig-like domain-containing protein</fullName>
    </recommendedName>
</protein>
<evidence type="ECO:0000313" key="2">
    <source>
        <dbReference type="EMBL" id="UXI70601.1"/>
    </source>
</evidence>
<keyword evidence="1" id="KW-0732">Signal</keyword>
<dbReference type="EMBL" id="CP104694">
    <property type="protein sequence ID" value="UXI70601.1"/>
    <property type="molecule type" value="Genomic_DNA"/>
</dbReference>
<accession>A0ABY6BPW3</accession>
<evidence type="ECO:0008006" key="4">
    <source>
        <dbReference type="Google" id="ProtNLM"/>
    </source>
</evidence>
<dbReference type="Proteomes" id="UP001064632">
    <property type="component" value="Chromosome"/>
</dbReference>
<organism evidence="2 3">
    <name type="scientific">Tahibacter amnicola</name>
    <dbReference type="NCBI Taxonomy" id="2976241"/>
    <lineage>
        <taxon>Bacteria</taxon>
        <taxon>Pseudomonadati</taxon>
        <taxon>Pseudomonadota</taxon>
        <taxon>Gammaproteobacteria</taxon>
        <taxon>Lysobacterales</taxon>
        <taxon>Rhodanobacteraceae</taxon>
        <taxon>Tahibacter</taxon>
    </lineage>
</organism>
<dbReference type="RefSeq" id="WP_261697547.1">
    <property type="nucleotide sequence ID" value="NZ_CP104694.1"/>
</dbReference>
<proteinExistence type="predicted"/>
<reference evidence="2" key="1">
    <citation type="submission" date="2022-09" db="EMBL/GenBank/DDBJ databases">
        <title>Tahibacter sp. nov., isolated from a fresh water.</title>
        <authorList>
            <person name="Baek J.H."/>
            <person name="Lee J.K."/>
            <person name="Kim J.M."/>
            <person name="Jeon C.O."/>
        </authorList>
    </citation>
    <scope>NUCLEOTIDE SEQUENCE</scope>
    <source>
        <strain evidence="2">W38</strain>
    </source>
</reference>